<sequence>MAEKETGFNSIPKMKLPHKTRALLSRLQNWLIKRAAYQKRLRLLCEREPLKSTDSKGIGDINNNKLSHYIFRQFQYKSAPVQQSGTN</sequence>
<comment type="caution">
    <text evidence="1">The sequence shown here is derived from an EMBL/GenBank/DDBJ whole genome shotgun (WGS) entry which is preliminary data.</text>
</comment>
<dbReference type="Proteomes" id="UP001054945">
    <property type="component" value="Unassembled WGS sequence"/>
</dbReference>
<dbReference type="AlphaFoldDB" id="A0AAV4SL35"/>
<protein>
    <submittedName>
        <fullName evidence="1">Uncharacterized protein</fullName>
    </submittedName>
</protein>
<reference evidence="1 2" key="1">
    <citation type="submission" date="2021-06" db="EMBL/GenBank/DDBJ databases">
        <title>Caerostris extrusa draft genome.</title>
        <authorList>
            <person name="Kono N."/>
            <person name="Arakawa K."/>
        </authorList>
    </citation>
    <scope>NUCLEOTIDE SEQUENCE [LARGE SCALE GENOMIC DNA]</scope>
</reference>
<evidence type="ECO:0000313" key="1">
    <source>
        <dbReference type="EMBL" id="GIY33017.1"/>
    </source>
</evidence>
<accession>A0AAV4SL35</accession>
<name>A0AAV4SL35_CAEEX</name>
<gene>
    <name evidence="1" type="ORF">CEXT_699331</name>
</gene>
<proteinExistence type="predicted"/>
<dbReference type="EMBL" id="BPLR01009581">
    <property type="protein sequence ID" value="GIY33017.1"/>
    <property type="molecule type" value="Genomic_DNA"/>
</dbReference>
<keyword evidence="2" id="KW-1185">Reference proteome</keyword>
<evidence type="ECO:0000313" key="2">
    <source>
        <dbReference type="Proteomes" id="UP001054945"/>
    </source>
</evidence>
<organism evidence="1 2">
    <name type="scientific">Caerostris extrusa</name>
    <name type="common">Bark spider</name>
    <name type="synonym">Caerostris bankana</name>
    <dbReference type="NCBI Taxonomy" id="172846"/>
    <lineage>
        <taxon>Eukaryota</taxon>
        <taxon>Metazoa</taxon>
        <taxon>Ecdysozoa</taxon>
        <taxon>Arthropoda</taxon>
        <taxon>Chelicerata</taxon>
        <taxon>Arachnida</taxon>
        <taxon>Araneae</taxon>
        <taxon>Araneomorphae</taxon>
        <taxon>Entelegynae</taxon>
        <taxon>Araneoidea</taxon>
        <taxon>Araneidae</taxon>
        <taxon>Caerostris</taxon>
    </lineage>
</organism>